<dbReference type="InterPro" id="IPR029044">
    <property type="entry name" value="Nucleotide-diphossugar_trans"/>
</dbReference>
<dbReference type="InterPro" id="IPR050256">
    <property type="entry name" value="Glycosyltransferase_2"/>
</dbReference>
<evidence type="ECO:0000259" key="1">
    <source>
        <dbReference type="Pfam" id="PF00535"/>
    </source>
</evidence>
<gene>
    <name evidence="2" type="ORF">METZ01_LOCUS203949</name>
</gene>
<evidence type="ECO:0000313" key="2">
    <source>
        <dbReference type="EMBL" id="SVB51095.1"/>
    </source>
</evidence>
<dbReference type="EMBL" id="UINC01044954">
    <property type="protein sequence ID" value="SVB51095.1"/>
    <property type="molecule type" value="Genomic_DNA"/>
</dbReference>
<reference evidence="2" key="1">
    <citation type="submission" date="2018-05" db="EMBL/GenBank/DDBJ databases">
        <authorList>
            <person name="Lanie J.A."/>
            <person name="Ng W.-L."/>
            <person name="Kazmierczak K.M."/>
            <person name="Andrzejewski T.M."/>
            <person name="Davidsen T.M."/>
            <person name="Wayne K.J."/>
            <person name="Tettelin H."/>
            <person name="Glass J.I."/>
            <person name="Rusch D."/>
            <person name="Podicherti R."/>
            <person name="Tsui H.-C.T."/>
            <person name="Winkler M.E."/>
        </authorList>
    </citation>
    <scope>NUCLEOTIDE SEQUENCE</scope>
</reference>
<dbReference type="PANTHER" id="PTHR48090">
    <property type="entry name" value="UNDECAPRENYL-PHOSPHATE 4-DEOXY-4-FORMAMIDO-L-ARABINOSE TRANSFERASE-RELATED"/>
    <property type="match status" value="1"/>
</dbReference>
<protein>
    <recommendedName>
        <fullName evidence="1">Glycosyltransferase 2-like domain-containing protein</fullName>
    </recommendedName>
</protein>
<feature type="non-terminal residue" evidence="2">
    <location>
        <position position="125"/>
    </location>
</feature>
<accession>A0A382EKU8</accession>
<name>A0A382EKU8_9ZZZZ</name>
<dbReference type="Pfam" id="PF00535">
    <property type="entry name" value="Glycos_transf_2"/>
    <property type="match status" value="1"/>
</dbReference>
<sequence>MIQYKSNNEKKNALKKTLVLYTMNEINGVKSIFDRIPIHLFDQFFVMDNHSDDGTVEFLEEQDVRVIQQKKPGRTNALIEAVGYAIGDIIVNLSSDGNEKPEDIPKILEKFDEGYEMVTASRFLP</sequence>
<organism evidence="2">
    <name type="scientific">marine metagenome</name>
    <dbReference type="NCBI Taxonomy" id="408172"/>
    <lineage>
        <taxon>unclassified sequences</taxon>
        <taxon>metagenomes</taxon>
        <taxon>ecological metagenomes</taxon>
    </lineage>
</organism>
<dbReference type="Gene3D" id="3.90.550.10">
    <property type="entry name" value="Spore Coat Polysaccharide Biosynthesis Protein SpsA, Chain A"/>
    <property type="match status" value="1"/>
</dbReference>
<dbReference type="InterPro" id="IPR001173">
    <property type="entry name" value="Glyco_trans_2-like"/>
</dbReference>
<dbReference type="AlphaFoldDB" id="A0A382EKU8"/>
<proteinExistence type="predicted"/>
<feature type="domain" description="Glycosyltransferase 2-like" evidence="1">
    <location>
        <begin position="29"/>
        <end position="123"/>
    </location>
</feature>
<dbReference type="SUPFAM" id="SSF53448">
    <property type="entry name" value="Nucleotide-diphospho-sugar transferases"/>
    <property type="match status" value="1"/>
</dbReference>